<comment type="caution">
    <text evidence="1">The sequence shown here is derived from an EMBL/GenBank/DDBJ whole genome shotgun (WGS) entry which is preliminary data.</text>
</comment>
<gene>
    <name evidence="1" type="ORF">B1A_01425</name>
</gene>
<dbReference type="SUPFAM" id="SSF46689">
    <property type="entry name" value="Homeodomain-like"/>
    <property type="match status" value="1"/>
</dbReference>
<name>T1C377_9ZZZZ</name>
<dbReference type="EMBL" id="AUZX01001085">
    <property type="protein sequence ID" value="EQD79926.1"/>
    <property type="molecule type" value="Genomic_DNA"/>
</dbReference>
<proteinExistence type="predicted"/>
<dbReference type="InterPro" id="IPR009057">
    <property type="entry name" value="Homeodomain-like_sf"/>
</dbReference>
<organism evidence="1">
    <name type="scientific">mine drainage metagenome</name>
    <dbReference type="NCBI Taxonomy" id="410659"/>
    <lineage>
        <taxon>unclassified sequences</taxon>
        <taxon>metagenomes</taxon>
        <taxon>ecological metagenomes</taxon>
    </lineage>
</organism>
<protein>
    <submittedName>
        <fullName evidence="1">Insertion sequence transposase protein</fullName>
    </submittedName>
</protein>
<sequence>MRERVLRALERGDRPTEIARRFEVGRIWVYRVRERMQQTGQRGSFQIGGHRRSRLAGMETALRGWIAAKPELTLAQLQERLAQQGVSIKVGALWHQLNRWGLTFKKNSARQRARARGRTGGAVRMG</sequence>
<reference evidence="1" key="2">
    <citation type="journal article" date="2014" name="ISME J.">
        <title>Microbial stratification in low pH oxic and suboxic macroscopic growths along an acid mine drainage.</title>
        <authorList>
            <person name="Mendez-Garcia C."/>
            <person name="Mesa V."/>
            <person name="Sprenger R.R."/>
            <person name="Richter M."/>
            <person name="Diez M.S."/>
            <person name="Solano J."/>
            <person name="Bargiela R."/>
            <person name="Golyshina O.V."/>
            <person name="Manteca A."/>
            <person name="Ramos J.L."/>
            <person name="Gallego J.R."/>
            <person name="Llorente I."/>
            <person name="Martins Dos Santos V.A."/>
            <person name="Jensen O.N."/>
            <person name="Pelaez A.I."/>
            <person name="Sanchez J."/>
            <person name="Ferrer M."/>
        </authorList>
    </citation>
    <scope>NUCLEOTIDE SEQUENCE</scope>
</reference>
<accession>T1C377</accession>
<dbReference type="Pfam" id="PF13384">
    <property type="entry name" value="HTH_23"/>
    <property type="match status" value="1"/>
</dbReference>
<reference evidence="1" key="1">
    <citation type="submission" date="2013-08" db="EMBL/GenBank/DDBJ databases">
        <authorList>
            <person name="Mendez C."/>
            <person name="Richter M."/>
            <person name="Ferrer M."/>
            <person name="Sanchez J."/>
        </authorList>
    </citation>
    <scope>NUCLEOTIDE SEQUENCE</scope>
</reference>
<evidence type="ECO:0000313" key="1">
    <source>
        <dbReference type="EMBL" id="EQD79926.1"/>
    </source>
</evidence>
<dbReference type="AlphaFoldDB" id="T1C377"/>